<dbReference type="OrthoDB" id="10251809at2759"/>
<name>A0A8K0P9B3_LADFU</name>
<reference evidence="4" key="1">
    <citation type="submission" date="2013-04" db="EMBL/GenBank/DDBJ databases">
        <authorList>
            <person name="Qu J."/>
            <person name="Murali S.C."/>
            <person name="Bandaranaike D."/>
            <person name="Bellair M."/>
            <person name="Blankenburg K."/>
            <person name="Chao H."/>
            <person name="Dinh H."/>
            <person name="Doddapaneni H."/>
            <person name="Downs B."/>
            <person name="Dugan-Rocha S."/>
            <person name="Elkadiri S."/>
            <person name="Gnanaolivu R.D."/>
            <person name="Hernandez B."/>
            <person name="Javaid M."/>
            <person name="Jayaseelan J.C."/>
            <person name="Lee S."/>
            <person name="Li M."/>
            <person name="Ming W."/>
            <person name="Munidasa M."/>
            <person name="Muniz J."/>
            <person name="Nguyen L."/>
            <person name="Ongeri F."/>
            <person name="Osuji N."/>
            <person name="Pu L.-L."/>
            <person name="Puazo M."/>
            <person name="Qu C."/>
            <person name="Quiroz J."/>
            <person name="Raj R."/>
            <person name="Weissenberger G."/>
            <person name="Xin Y."/>
            <person name="Zou X."/>
            <person name="Han Y."/>
            <person name="Richards S."/>
            <person name="Worley K."/>
            <person name="Muzny D."/>
            <person name="Gibbs R."/>
        </authorList>
    </citation>
    <scope>NUCLEOTIDE SEQUENCE</scope>
    <source>
        <strain evidence="4">Sampled in the wild</strain>
    </source>
</reference>
<dbReference type="InterPro" id="IPR026983">
    <property type="entry name" value="DHC"/>
</dbReference>
<dbReference type="EMBL" id="KZ309249">
    <property type="protein sequence ID" value="KAG8237937.1"/>
    <property type="molecule type" value="Genomic_DNA"/>
</dbReference>
<keyword evidence="2" id="KW-0175">Coiled coil</keyword>
<dbReference type="InterPro" id="IPR013594">
    <property type="entry name" value="Dynein_heavy_tail"/>
</dbReference>
<evidence type="ECO:0000256" key="1">
    <source>
        <dbReference type="ARBA" id="ARBA00008887"/>
    </source>
</evidence>
<dbReference type="GO" id="GO:0051959">
    <property type="term" value="F:dynein light intermediate chain binding"/>
    <property type="evidence" value="ECO:0007669"/>
    <property type="project" value="InterPro"/>
</dbReference>
<evidence type="ECO:0000313" key="5">
    <source>
        <dbReference type="Proteomes" id="UP000792457"/>
    </source>
</evidence>
<accession>A0A8K0P9B3</accession>
<dbReference type="Proteomes" id="UP000792457">
    <property type="component" value="Unassembled WGS sequence"/>
</dbReference>
<evidence type="ECO:0000256" key="2">
    <source>
        <dbReference type="SAM" id="Coils"/>
    </source>
</evidence>
<proteinExistence type="inferred from homology"/>
<dbReference type="Pfam" id="PF08385">
    <property type="entry name" value="DHC_N1"/>
    <property type="match status" value="1"/>
</dbReference>
<dbReference type="GO" id="GO:0005858">
    <property type="term" value="C:axonemal dynein complex"/>
    <property type="evidence" value="ECO:0007669"/>
    <property type="project" value="TreeGrafter"/>
</dbReference>
<feature type="coiled-coil region" evidence="2">
    <location>
        <begin position="262"/>
        <end position="289"/>
    </location>
</feature>
<comment type="caution">
    <text evidence="4">The sequence shown here is derived from an EMBL/GenBank/DDBJ whole genome shotgun (WGS) entry which is preliminary data.</text>
</comment>
<dbReference type="PANTHER" id="PTHR46532:SF4">
    <property type="entry name" value="AAA+ ATPASE DOMAIN-CONTAINING PROTEIN"/>
    <property type="match status" value="1"/>
</dbReference>
<dbReference type="AlphaFoldDB" id="A0A8K0P9B3"/>
<keyword evidence="5" id="KW-1185">Reference proteome</keyword>
<dbReference type="GO" id="GO:0045505">
    <property type="term" value="F:dynein intermediate chain binding"/>
    <property type="evidence" value="ECO:0007669"/>
    <property type="project" value="InterPro"/>
</dbReference>
<protein>
    <recommendedName>
        <fullName evidence="3">Dynein heavy chain tail domain-containing protein</fullName>
    </recommendedName>
</protein>
<evidence type="ECO:0000313" key="4">
    <source>
        <dbReference type="EMBL" id="KAG8237937.1"/>
    </source>
</evidence>
<evidence type="ECO:0000259" key="3">
    <source>
        <dbReference type="Pfam" id="PF08385"/>
    </source>
</evidence>
<gene>
    <name evidence="4" type="ORF">J437_LFUL017487</name>
</gene>
<comment type="similarity">
    <text evidence="1">Belongs to the dynein heavy chain family.</text>
</comment>
<organism evidence="4 5">
    <name type="scientific">Ladona fulva</name>
    <name type="common">Scarce chaser dragonfly</name>
    <name type="synonym">Libellula fulva</name>
    <dbReference type="NCBI Taxonomy" id="123851"/>
    <lineage>
        <taxon>Eukaryota</taxon>
        <taxon>Metazoa</taxon>
        <taxon>Ecdysozoa</taxon>
        <taxon>Arthropoda</taxon>
        <taxon>Hexapoda</taxon>
        <taxon>Insecta</taxon>
        <taxon>Pterygota</taxon>
        <taxon>Palaeoptera</taxon>
        <taxon>Odonata</taxon>
        <taxon>Epiprocta</taxon>
        <taxon>Anisoptera</taxon>
        <taxon>Libelluloidea</taxon>
        <taxon>Libellulidae</taxon>
        <taxon>Ladona</taxon>
    </lineage>
</organism>
<dbReference type="GO" id="GO:0007018">
    <property type="term" value="P:microtubule-based movement"/>
    <property type="evidence" value="ECO:0007669"/>
    <property type="project" value="InterPro"/>
</dbReference>
<reference evidence="4" key="2">
    <citation type="submission" date="2017-10" db="EMBL/GenBank/DDBJ databases">
        <title>Ladona fulva Genome sequencing and assembly.</title>
        <authorList>
            <person name="Murali S."/>
            <person name="Richards S."/>
            <person name="Bandaranaike D."/>
            <person name="Bellair M."/>
            <person name="Blankenburg K."/>
            <person name="Chao H."/>
            <person name="Dinh H."/>
            <person name="Doddapaneni H."/>
            <person name="Dugan-Rocha S."/>
            <person name="Elkadiri S."/>
            <person name="Gnanaolivu R."/>
            <person name="Hernandez B."/>
            <person name="Skinner E."/>
            <person name="Javaid M."/>
            <person name="Lee S."/>
            <person name="Li M."/>
            <person name="Ming W."/>
            <person name="Munidasa M."/>
            <person name="Muniz J."/>
            <person name="Nguyen L."/>
            <person name="Hughes D."/>
            <person name="Osuji N."/>
            <person name="Pu L.-L."/>
            <person name="Puazo M."/>
            <person name="Qu C."/>
            <person name="Quiroz J."/>
            <person name="Raj R."/>
            <person name="Weissenberger G."/>
            <person name="Xin Y."/>
            <person name="Zou X."/>
            <person name="Han Y."/>
            <person name="Worley K."/>
            <person name="Muzny D."/>
            <person name="Gibbs R."/>
        </authorList>
    </citation>
    <scope>NUCLEOTIDE SEQUENCE</scope>
    <source>
        <strain evidence="4">Sampled in the wild</strain>
    </source>
</reference>
<sequence length="766" mass="89006">MMESEQLRRENDSSGPQDELEYWKRRGAQFSQIVAHLQAQEVQLVLMTLQLSHSRVFKVWQETDRKITFCFNEARDNAKFIQAMEKCCHCLYLHDPVKMRDSLLSLLKTVRLIHSVSQFYNTSERTSSLMIKITNQMIETCKNYITCRGKETIWTQGREEVRERLKNCVQLNRMYRETYLTVKEQDFLPGRTPFGFSENYVFGKFDSFCDRLNKIIALFDLIDDYNSLFERRMEALEEAMKTFDDAKAGVTTKNYDYLDHRNKEFDADLKEFLKETDQLKESISELIEANFANVWETPQGIRFLLRFEKVSEKIPLSRMDEKYDRVLKYCEKEVDRILKMFRRQRDDPPLPRYFPPIAGRIKWVRSLKSHLEDMVESISSHPVLRILPATSDLLRKHLAVCVTLNSYESEITNIWMNHNVWVVDDCLSQNILCLCPDTGRLKVNLDQRIRLLIREAGCLAKMSIPIPIVTLTLLSKQDYFTTVNDSMQLLLNQFLSTVSRVKLEVRPLFLPQLVRLTALLTPGLNIIKWTDSGWKYFYTATLEAVKQFDVLVTRVHDVYTNRILQVLSSMQKVTLHILPEDEPSSVEEFVERTETNCIQAALELNRKSLMVEEAVEEILELVRRAALAFKGNSDQDIFDFLTDPEAKTKKQASQGEGGEQQQDWTAVWACFDEPHTLLQQAGGIGLSKGMQQMVRNAVSEMRRYYSRKVVDVLTRATRQSLDAVRRRFTVITSSLSDSGVVKTQGDNYEIALASKLLERSNTPAME</sequence>
<dbReference type="PANTHER" id="PTHR46532">
    <property type="entry name" value="MALE FERTILITY FACTOR KL5"/>
    <property type="match status" value="1"/>
</dbReference>
<feature type="domain" description="Dynein heavy chain tail" evidence="3">
    <location>
        <begin position="9"/>
        <end position="536"/>
    </location>
</feature>